<reference evidence="7 8" key="1">
    <citation type="submission" date="2015-07" db="EMBL/GenBank/DDBJ databases">
        <authorList>
            <person name="Kim K.M."/>
        </authorList>
    </citation>
    <scope>NUCLEOTIDE SEQUENCE [LARGE SCALE GENOMIC DNA]</scope>
    <source>
        <strain evidence="7 8">KCTC 12363</strain>
    </source>
</reference>
<dbReference type="InterPro" id="IPR006139">
    <property type="entry name" value="D-isomer_2_OHA_DH_cat_dom"/>
</dbReference>
<keyword evidence="2 4" id="KW-0560">Oxidoreductase</keyword>
<dbReference type="PANTHER" id="PTHR42789">
    <property type="entry name" value="D-ISOMER SPECIFIC 2-HYDROXYACID DEHYDROGENASE FAMILY PROTEIN (AFU_ORTHOLOGUE AFUA_6G10090)"/>
    <property type="match status" value="1"/>
</dbReference>
<dbReference type="InterPro" id="IPR050857">
    <property type="entry name" value="D-2-hydroxyacid_DH"/>
</dbReference>
<evidence type="ECO:0000313" key="7">
    <source>
        <dbReference type="EMBL" id="AKP50379.1"/>
    </source>
</evidence>
<proteinExistence type="inferred from homology"/>
<dbReference type="STRING" id="320787.CA2015_0921"/>
<evidence type="ECO:0000256" key="3">
    <source>
        <dbReference type="ARBA" id="ARBA00023027"/>
    </source>
</evidence>
<keyword evidence="3" id="KW-0520">NAD</keyword>
<evidence type="ECO:0000313" key="8">
    <source>
        <dbReference type="Proteomes" id="UP000036520"/>
    </source>
</evidence>
<dbReference type="GO" id="GO:0016616">
    <property type="term" value="F:oxidoreductase activity, acting on the CH-OH group of donors, NAD or NADP as acceptor"/>
    <property type="evidence" value="ECO:0007669"/>
    <property type="project" value="InterPro"/>
</dbReference>
<dbReference type="InterPro" id="IPR036291">
    <property type="entry name" value="NAD(P)-bd_dom_sf"/>
</dbReference>
<evidence type="ECO:0000256" key="1">
    <source>
        <dbReference type="ARBA" id="ARBA00005854"/>
    </source>
</evidence>
<evidence type="ECO:0000259" key="5">
    <source>
        <dbReference type="Pfam" id="PF00389"/>
    </source>
</evidence>
<dbReference type="InterPro" id="IPR006140">
    <property type="entry name" value="D-isomer_DH_NAD-bd"/>
</dbReference>
<dbReference type="PANTHER" id="PTHR42789:SF1">
    <property type="entry name" value="D-ISOMER SPECIFIC 2-HYDROXYACID DEHYDROGENASE FAMILY PROTEIN (AFU_ORTHOLOGUE AFUA_6G10090)"/>
    <property type="match status" value="1"/>
</dbReference>
<accession>A0A0H4P880</accession>
<keyword evidence="8" id="KW-1185">Reference proteome</keyword>
<name>A0A0H4P880_9BACT</name>
<dbReference type="EMBL" id="CP012040">
    <property type="protein sequence ID" value="AKP50379.1"/>
    <property type="molecule type" value="Genomic_DNA"/>
</dbReference>
<dbReference type="OrthoDB" id="1522997at2"/>
<dbReference type="GO" id="GO:0051287">
    <property type="term" value="F:NAD binding"/>
    <property type="evidence" value="ECO:0007669"/>
    <property type="project" value="InterPro"/>
</dbReference>
<sequence>MKILIIDQMHESIVPLLEEKGYEAHYRPDIDREGILQILADYEGLVIRSKTPIDRDLLVKGINLKFVARAGAGLDNIDLDYLEQNDIALYSAPEGNRDAVAEHALGMLLALFNHFVQSDSQVRRGVWDREGNRGEELCGKTVGIFGYGNMGAAFAKRLQGFGVKVLAYDKYKKDFGNEFVQECSFETIQEKAEVLSIHVPLTEETRNFFTADIINGFNHPFYLINTARGEVISFDTLIEGLEKGQLKGAALDVLEKEKLQKLTVAEKKSFEQLTGFKQVLFSPHVAGWTKESYYKINQVLVAKIAGQWHG</sequence>
<feature type="domain" description="D-isomer specific 2-hydroxyacid dehydrogenase NAD-binding" evidence="6">
    <location>
        <begin position="105"/>
        <end position="286"/>
    </location>
</feature>
<dbReference type="SUPFAM" id="SSF52283">
    <property type="entry name" value="Formate/glycerate dehydrogenase catalytic domain-like"/>
    <property type="match status" value="1"/>
</dbReference>
<evidence type="ECO:0000256" key="4">
    <source>
        <dbReference type="RuleBase" id="RU003719"/>
    </source>
</evidence>
<dbReference type="AlphaFoldDB" id="A0A0H4P880"/>
<organism evidence="7 8">
    <name type="scientific">Cyclobacterium amurskyense</name>
    <dbReference type="NCBI Taxonomy" id="320787"/>
    <lineage>
        <taxon>Bacteria</taxon>
        <taxon>Pseudomonadati</taxon>
        <taxon>Bacteroidota</taxon>
        <taxon>Cytophagia</taxon>
        <taxon>Cytophagales</taxon>
        <taxon>Cyclobacteriaceae</taxon>
        <taxon>Cyclobacterium</taxon>
    </lineage>
</organism>
<dbReference type="KEGG" id="camu:CA2015_0921"/>
<gene>
    <name evidence="7" type="ORF">CA2015_0921</name>
</gene>
<protein>
    <submittedName>
        <fullName evidence="7">D-3-phosphoglycerate dehydrogenase</fullName>
    </submittedName>
</protein>
<dbReference type="SUPFAM" id="SSF51735">
    <property type="entry name" value="NAD(P)-binding Rossmann-fold domains"/>
    <property type="match status" value="1"/>
</dbReference>
<dbReference type="CDD" id="cd12179">
    <property type="entry name" value="2-Hacid_dh_14"/>
    <property type="match status" value="1"/>
</dbReference>
<dbReference type="Gene3D" id="3.40.50.720">
    <property type="entry name" value="NAD(P)-binding Rossmann-like Domain"/>
    <property type="match status" value="2"/>
</dbReference>
<comment type="similarity">
    <text evidence="1 4">Belongs to the D-isomer specific 2-hydroxyacid dehydrogenase family.</text>
</comment>
<evidence type="ECO:0000259" key="6">
    <source>
        <dbReference type="Pfam" id="PF02826"/>
    </source>
</evidence>
<dbReference type="RefSeq" id="WP_048640827.1">
    <property type="nucleotide sequence ID" value="NZ_CAXBGM010000027.1"/>
</dbReference>
<feature type="domain" description="D-isomer specific 2-hydroxyacid dehydrogenase catalytic" evidence="5">
    <location>
        <begin position="3"/>
        <end position="304"/>
    </location>
</feature>
<evidence type="ECO:0000256" key="2">
    <source>
        <dbReference type="ARBA" id="ARBA00023002"/>
    </source>
</evidence>
<dbReference type="Pfam" id="PF00389">
    <property type="entry name" value="2-Hacid_dh"/>
    <property type="match status" value="1"/>
</dbReference>
<dbReference type="PATRIC" id="fig|320787.5.peg.1027"/>
<dbReference type="Pfam" id="PF02826">
    <property type="entry name" value="2-Hacid_dh_C"/>
    <property type="match status" value="1"/>
</dbReference>
<dbReference type="Proteomes" id="UP000036520">
    <property type="component" value="Chromosome"/>
</dbReference>